<evidence type="ECO:0000313" key="2">
    <source>
        <dbReference type="EMBL" id="CAA7269278.1"/>
    </source>
</evidence>
<feature type="region of interest" description="Disordered" evidence="1">
    <location>
        <begin position="252"/>
        <end position="297"/>
    </location>
</feature>
<dbReference type="OrthoDB" id="2210012at2759"/>
<keyword evidence="3" id="KW-1185">Reference proteome</keyword>
<proteinExistence type="predicted"/>
<organism evidence="2 3">
    <name type="scientific">Cyclocybe aegerita</name>
    <name type="common">Black poplar mushroom</name>
    <name type="synonym">Agrocybe aegerita</name>
    <dbReference type="NCBI Taxonomy" id="1973307"/>
    <lineage>
        <taxon>Eukaryota</taxon>
        <taxon>Fungi</taxon>
        <taxon>Dikarya</taxon>
        <taxon>Basidiomycota</taxon>
        <taxon>Agaricomycotina</taxon>
        <taxon>Agaricomycetes</taxon>
        <taxon>Agaricomycetidae</taxon>
        <taxon>Agaricales</taxon>
        <taxon>Agaricineae</taxon>
        <taxon>Bolbitiaceae</taxon>
        <taxon>Cyclocybe</taxon>
    </lineage>
</organism>
<protein>
    <submittedName>
        <fullName evidence="2">Uncharacterized protein</fullName>
    </submittedName>
</protein>
<accession>A0A8S0WB20</accession>
<comment type="caution">
    <text evidence="2">The sequence shown here is derived from an EMBL/GenBank/DDBJ whole genome shotgun (WGS) entry which is preliminary data.</text>
</comment>
<feature type="compositionally biased region" description="Acidic residues" evidence="1">
    <location>
        <begin position="37"/>
        <end position="47"/>
    </location>
</feature>
<feature type="compositionally biased region" description="Polar residues" evidence="1">
    <location>
        <begin position="167"/>
        <end position="178"/>
    </location>
</feature>
<reference evidence="2 3" key="1">
    <citation type="submission" date="2020-01" db="EMBL/GenBank/DDBJ databases">
        <authorList>
            <person name="Gupta K D."/>
        </authorList>
    </citation>
    <scope>NUCLEOTIDE SEQUENCE [LARGE SCALE GENOMIC DNA]</scope>
</reference>
<name>A0A8S0WB20_CYCAE</name>
<gene>
    <name evidence="2" type="ORF">AAE3_LOCUS11478</name>
</gene>
<feature type="region of interest" description="Disordered" evidence="1">
    <location>
        <begin position="22"/>
        <end position="47"/>
    </location>
</feature>
<sequence>MDIDFCLTCNRKTDDSLYCSPECAGPSQIPPPRVYSDDDDDELSDSTDDDVILHEVEEISSGLRWTGNDNAGIQAWAAEIPFGAPAGGCSSPIDDAYSISSMSSTNYRPPQLLKSPRRVVPPTLCMTTPRPEPPPPSTPMLTPRRQSSLVSVLRNSHETNRTSLISAPTDSSLATPASSHPVPVPIISQRKPSTIGEMYSQVRSWVSPSPVVVIPQPRQPHLPLPRVDSTTNFAFLGDHAAVCWSTIVVDPKQRPQQHTTSTQRQSRGRGRLAPELPPHDEHPSFRTRGRKASRAAA</sequence>
<evidence type="ECO:0000313" key="3">
    <source>
        <dbReference type="Proteomes" id="UP000467700"/>
    </source>
</evidence>
<feature type="region of interest" description="Disordered" evidence="1">
    <location>
        <begin position="167"/>
        <end position="187"/>
    </location>
</feature>
<dbReference type="Proteomes" id="UP000467700">
    <property type="component" value="Unassembled WGS sequence"/>
</dbReference>
<evidence type="ECO:0000256" key="1">
    <source>
        <dbReference type="SAM" id="MobiDB-lite"/>
    </source>
</evidence>
<feature type="compositionally biased region" description="Low complexity" evidence="1">
    <location>
        <begin position="254"/>
        <end position="265"/>
    </location>
</feature>
<feature type="compositionally biased region" description="Basic residues" evidence="1">
    <location>
        <begin position="285"/>
        <end position="297"/>
    </location>
</feature>
<dbReference type="EMBL" id="CACVBS010000076">
    <property type="protein sequence ID" value="CAA7269278.1"/>
    <property type="molecule type" value="Genomic_DNA"/>
</dbReference>
<dbReference type="AlphaFoldDB" id="A0A8S0WB20"/>